<dbReference type="OrthoDB" id="2736775at2"/>
<protein>
    <submittedName>
        <fullName evidence="1">Uncharacterized protein</fullName>
    </submittedName>
</protein>
<comment type="caution">
    <text evidence="1">The sequence shown here is derived from an EMBL/GenBank/DDBJ whole genome shotgun (WGS) entry which is preliminary data.</text>
</comment>
<proteinExistence type="predicted"/>
<keyword evidence="2" id="KW-1185">Reference proteome</keyword>
<dbReference type="AlphaFoldDB" id="A0A421DIV6"/>
<gene>
    <name evidence="1" type="ORF">BIY29_19080</name>
</gene>
<reference evidence="1 2" key="1">
    <citation type="submission" date="2016-09" db="EMBL/GenBank/DDBJ databases">
        <authorList>
            <person name="Doonan J."/>
            <person name="Pachebat J.A."/>
            <person name="Golyshin P.N."/>
            <person name="Denman S."/>
            <person name="Mcdonald J.E."/>
        </authorList>
    </citation>
    <scope>NUCLEOTIDE SEQUENCE [LARGE SCALE GENOMIC DNA]</scope>
    <source>
        <strain evidence="1 2">NCPPB 3934</strain>
    </source>
</reference>
<evidence type="ECO:0000313" key="2">
    <source>
        <dbReference type="Proteomes" id="UP000285648"/>
    </source>
</evidence>
<dbReference type="Proteomes" id="UP000285648">
    <property type="component" value="Unassembled WGS sequence"/>
</dbReference>
<accession>A0A421DIV6</accession>
<dbReference type="Gene3D" id="2.60.270.50">
    <property type="match status" value="1"/>
</dbReference>
<evidence type="ECO:0000313" key="1">
    <source>
        <dbReference type="EMBL" id="RLM17581.1"/>
    </source>
</evidence>
<organism evidence="1 2">
    <name type="scientific">Brenneria alni</name>
    <dbReference type="NCBI Taxonomy" id="71656"/>
    <lineage>
        <taxon>Bacteria</taxon>
        <taxon>Pseudomonadati</taxon>
        <taxon>Pseudomonadota</taxon>
        <taxon>Gammaproteobacteria</taxon>
        <taxon>Enterobacterales</taxon>
        <taxon>Pectobacteriaceae</taxon>
        <taxon>Brenneria</taxon>
    </lineage>
</organism>
<dbReference type="EMBL" id="MJLZ01000098">
    <property type="protein sequence ID" value="RLM17581.1"/>
    <property type="molecule type" value="Genomic_DNA"/>
</dbReference>
<dbReference type="RefSeq" id="WP_121576705.1">
    <property type="nucleotide sequence ID" value="NZ_MJLZ01000098.1"/>
</dbReference>
<sequence>MSWTFYLTITNATDRTLEVASSSIEWGTWYRDSKDDNGPCSIPPNTTVQALGIRAAKGTWTGYECHAQWKDKVPPGEKGYGAVTLMIDVPFSGSNDSSLTAGGALTSYGWKDLPASGHDFNRSVTIRAGRDKKLMQVEEDIMSSRVENKLDPVETEYREYLLELAAKNPDVRDWDQIEKDLEQIDDFNPLIYIPEGPYMTRRLLARSEPLVIDSDIWDGIGDPDYPTPYAQSLFLDEYFSVAIYSVGTDPRSFINIPAGSSRKTSEKVTVTSAIKNVLTVSWSLKTSLSEKAVEPISGSEVASTLDMEFGVTDVLEVSRESVTETIVEQEFKAPDDSDVLIVPWVFSTAVLIYRRTKKGKVSLVAVSEWAQMQFFKSYRVHTQFKLN</sequence>
<name>A0A421DIV6_9GAMM</name>